<feature type="transmembrane region" description="Helical" evidence="1">
    <location>
        <begin position="70"/>
        <end position="88"/>
    </location>
</feature>
<feature type="transmembrane region" description="Helical" evidence="1">
    <location>
        <begin position="121"/>
        <end position="144"/>
    </location>
</feature>
<feature type="transmembrane region" description="Helical" evidence="1">
    <location>
        <begin position="150"/>
        <end position="171"/>
    </location>
</feature>
<keyword evidence="1" id="KW-0812">Transmembrane</keyword>
<feature type="transmembrane region" description="Helical" evidence="1">
    <location>
        <begin position="178"/>
        <end position="197"/>
    </location>
</feature>
<keyword evidence="1" id="KW-0472">Membrane</keyword>
<organism evidence="2 3">
    <name type="scientific">Streptomyces purpureus</name>
    <dbReference type="NCBI Taxonomy" id="1951"/>
    <lineage>
        <taxon>Bacteria</taxon>
        <taxon>Bacillati</taxon>
        <taxon>Actinomycetota</taxon>
        <taxon>Actinomycetes</taxon>
        <taxon>Kitasatosporales</taxon>
        <taxon>Streptomycetaceae</taxon>
        <taxon>Streptomyces</taxon>
    </lineage>
</organism>
<gene>
    <name evidence="2" type="ORF">GCM10014713_45560</name>
</gene>
<feature type="transmembrane region" description="Helical" evidence="1">
    <location>
        <begin position="33"/>
        <end position="50"/>
    </location>
</feature>
<dbReference type="RefSeq" id="WP_189203396.1">
    <property type="nucleotide sequence ID" value="NZ_BMQQ01000018.1"/>
</dbReference>
<feature type="transmembrane region" description="Helical" evidence="1">
    <location>
        <begin position="217"/>
        <end position="242"/>
    </location>
</feature>
<dbReference type="AlphaFoldDB" id="A0A918LTC3"/>
<evidence type="ECO:0000256" key="1">
    <source>
        <dbReference type="SAM" id="Phobius"/>
    </source>
</evidence>
<dbReference type="EMBL" id="BMQQ01000018">
    <property type="protein sequence ID" value="GGT46439.1"/>
    <property type="molecule type" value="Genomic_DNA"/>
</dbReference>
<protein>
    <submittedName>
        <fullName evidence="2">Uncharacterized protein</fullName>
    </submittedName>
</protein>
<keyword evidence="1" id="KW-1133">Transmembrane helix</keyword>
<proteinExistence type="predicted"/>
<reference evidence="2" key="2">
    <citation type="submission" date="2020-09" db="EMBL/GenBank/DDBJ databases">
        <authorList>
            <person name="Sun Q."/>
            <person name="Ohkuma M."/>
        </authorList>
    </citation>
    <scope>NUCLEOTIDE SEQUENCE</scope>
    <source>
        <strain evidence="2">JCM 3172</strain>
    </source>
</reference>
<accession>A0A918LTC3</accession>
<comment type="caution">
    <text evidence="2">The sequence shown here is derived from an EMBL/GenBank/DDBJ whole genome shotgun (WGS) entry which is preliminary data.</text>
</comment>
<name>A0A918LTC3_9ACTN</name>
<sequence>MTAAPVLDDTAPAPTPARARTVRPLLSELRRGVGPWAGAALALTVSIAMYGKADYIDGWQSRWGEATSLLRTAGLLLGGPLAVAAGCWQGGRERRRGTGELWASTARTPLRRAAVAAAPAALWPALGHLLAATGCLLATWPYVSAGRPDLLLVLADAVALAALGTLGFVAGRVIPWRLTAPLLAAATYVVLGFPAYGNTPWQWLDPAMAHSYNWDKAVWWFAPASVVWTGGLAATAFLAYAARRRTLALPPLAAACAAAVLIGTGNGGQGPWRADTAAARLVCDDGTPQVCVTAVDSRLLPQVSAALADLNGALRGVPGAPVRWTDGPRPAGPDEASLPTPAFESLRGRLRDPGAYAHGAVQYLFSDSCEDQDYEHPGWARASEVNSAVIQWLAPSAAYEPVLTDRSRADLARLKTKSPAERRAYLARYLAADLCDAEEVPVP</sequence>
<dbReference type="Proteomes" id="UP000619486">
    <property type="component" value="Unassembled WGS sequence"/>
</dbReference>
<evidence type="ECO:0000313" key="3">
    <source>
        <dbReference type="Proteomes" id="UP000619486"/>
    </source>
</evidence>
<reference evidence="2" key="1">
    <citation type="journal article" date="2014" name="Int. J. Syst. Evol. Microbiol.">
        <title>Complete genome sequence of Corynebacterium casei LMG S-19264T (=DSM 44701T), isolated from a smear-ripened cheese.</title>
        <authorList>
            <consortium name="US DOE Joint Genome Institute (JGI-PGF)"/>
            <person name="Walter F."/>
            <person name="Albersmeier A."/>
            <person name="Kalinowski J."/>
            <person name="Ruckert C."/>
        </authorList>
    </citation>
    <scope>NUCLEOTIDE SEQUENCE</scope>
    <source>
        <strain evidence="2">JCM 3172</strain>
    </source>
</reference>
<evidence type="ECO:0000313" key="2">
    <source>
        <dbReference type="EMBL" id="GGT46439.1"/>
    </source>
</evidence>
<keyword evidence="3" id="KW-1185">Reference proteome</keyword>